<evidence type="ECO:0000256" key="1">
    <source>
        <dbReference type="SAM" id="Phobius"/>
    </source>
</evidence>
<name>A0AAW2WCJ6_9LAMI</name>
<reference evidence="2" key="2">
    <citation type="journal article" date="2024" name="Plant">
        <title>Genomic evolution and insights into agronomic trait innovations of Sesamum species.</title>
        <authorList>
            <person name="Miao H."/>
            <person name="Wang L."/>
            <person name="Qu L."/>
            <person name="Liu H."/>
            <person name="Sun Y."/>
            <person name="Le M."/>
            <person name="Wang Q."/>
            <person name="Wei S."/>
            <person name="Zheng Y."/>
            <person name="Lin W."/>
            <person name="Duan Y."/>
            <person name="Cao H."/>
            <person name="Xiong S."/>
            <person name="Wang X."/>
            <person name="Wei L."/>
            <person name="Li C."/>
            <person name="Ma Q."/>
            <person name="Ju M."/>
            <person name="Zhao R."/>
            <person name="Li G."/>
            <person name="Mu C."/>
            <person name="Tian Q."/>
            <person name="Mei H."/>
            <person name="Zhang T."/>
            <person name="Gao T."/>
            <person name="Zhang H."/>
        </authorList>
    </citation>
    <scope>NUCLEOTIDE SEQUENCE</scope>
    <source>
        <strain evidence="2">KEN1</strain>
    </source>
</reference>
<dbReference type="AlphaFoldDB" id="A0AAW2WCJ6"/>
<dbReference type="EMBL" id="JACGWN010000008">
    <property type="protein sequence ID" value="KAL0437865.1"/>
    <property type="molecule type" value="Genomic_DNA"/>
</dbReference>
<gene>
    <name evidence="2" type="ORF">Slati_2269500</name>
</gene>
<organism evidence="2">
    <name type="scientific">Sesamum latifolium</name>
    <dbReference type="NCBI Taxonomy" id="2727402"/>
    <lineage>
        <taxon>Eukaryota</taxon>
        <taxon>Viridiplantae</taxon>
        <taxon>Streptophyta</taxon>
        <taxon>Embryophyta</taxon>
        <taxon>Tracheophyta</taxon>
        <taxon>Spermatophyta</taxon>
        <taxon>Magnoliopsida</taxon>
        <taxon>eudicotyledons</taxon>
        <taxon>Gunneridae</taxon>
        <taxon>Pentapetalae</taxon>
        <taxon>asterids</taxon>
        <taxon>lamiids</taxon>
        <taxon>Lamiales</taxon>
        <taxon>Pedaliaceae</taxon>
        <taxon>Sesamum</taxon>
    </lineage>
</organism>
<feature type="transmembrane region" description="Helical" evidence="1">
    <location>
        <begin position="119"/>
        <end position="143"/>
    </location>
</feature>
<proteinExistence type="predicted"/>
<evidence type="ECO:0000313" key="2">
    <source>
        <dbReference type="EMBL" id="KAL0437865.1"/>
    </source>
</evidence>
<sequence length="169" mass="18949">NLLRADSSNSNDVETLAINELFEVASEESESAPLVLFFERQGNAWLEILRRVRHLQLSLKLCGFIPRGLLFAKFGSNLTAFLDLAFWAKDYLWTGKKLDHDTGTVKSQSNIGSICSFDGFMLVLLVIGIGKIIGWVFAITLCIPPKLHPRSRNSSFEVRGEFVLKFLGQ</sequence>
<accession>A0AAW2WCJ6</accession>
<keyword evidence="1" id="KW-1133">Transmembrane helix</keyword>
<protein>
    <submittedName>
        <fullName evidence="2">Uncharacterized protein</fullName>
    </submittedName>
</protein>
<comment type="caution">
    <text evidence="2">The sequence shown here is derived from an EMBL/GenBank/DDBJ whole genome shotgun (WGS) entry which is preliminary data.</text>
</comment>
<keyword evidence="1" id="KW-0472">Membrane</keyword>
<feature type="non-terminal residue" evidence="2">
    <location>
        <position position="1"/>
    </location>
</feature>
<reference evidence="2" key="1">
    <citation type="submission" date="2020-06" db="EMBL/GenBank/DDBJ databases">
        <authorList>
            <person name="Li T."/>
            <person name="Hu X."/>
            <person name="Zhang T."/>
            <person name="Song X."/>
            <person name="Zhang H."/>
            <person name="Dai N."/>
            <person name="Sheng W."/>
            <person name="Hou X."/>
            <person name="Wei L."/>
        </authorList>
    </citation>
    <scope>NUCLEOTIDE SEQUENCE</scope>
    <source>
        <strain evidence="2">KEN1</strain>
        <tissue evidence="2">Leaf</tissue>
    </source>
</reference>
<keyword evidence="1" id="KW-0812">Transmembrane</keyword>